<dbReference type="PANTHER" id="PTHR34582">
    <property type="entry name" value="UPF0702 TRANSMEMBRANE PROTEIN YCAP"/>
    <property type="match status" value="1"/>
</dbReference>
<dbReference type="AlphaFoldDB" id="A0A250JYP9"/>
<dbReference type="PANTHER" id="PTHR34582:SF6">
    <property type="entry name" value="UPF0702 TRANSMEMBRANE PROTEIN YCAP"/>
    <property type="match status" value="1"/>
</dbReference>
<dbReference type="Gene3D" id="3.30.240.20">
    <property type="entry name" value="bsu07140 like domains"/>
    <property type="match status" value="1"/>
</dbReference>
<evidence type="ECO:0000256" key="7">
    <source>
        <dbReference type="SAM" id="Phobius"/>
    </source>
</evidence>
<comment type="similarity">
    <text evidence="2">Belongs to the UPF0702 family.</text>
</comment>
<evidence type="ECO:0000256" key="4">
    <source>
        <dbReference type="ARBA" id="ARBA00022692"/>
    </source>
</evidence>
<evidence type="ECO:0000256" key="3">
    <source>
        <dbReference type="ARBA" id="ARBA00022475"/>
    </source>
</evidence>
<feature type="transmembrane region" description="Helical" evidence="7">
    <location>
        <begin position="45"/>
        <end position="64"/>
    </location>
</feature>
<dbReference type="Pfam" id="PF04239">
    <property type="entry name" value="DUF421"/>
    <property type="match status" value="1"/>
</dbReference>
<evidence type="ECO:0000256" key="1">
    <source>
        <dbReference type="ARBA" id="ARBA00004651"/>
    </source>
</evidence>
<dbReference type="InterPro" id="IPR007353">
    <property type="entry name" value="DUF421"/>
</dbReference>
<feature type="transmembrane region" description="Helical" evidence="7">
    <location>
        <begin position="20"/>
        <end position="38"/>
    </location>
</feature>
<protein>
    <recommendedName>
        <fullName evidence="8">YetF C-terminal domain-containing protein</fullName>
    </recommendedName>
</protein>
<keyword evidence="4 7" id="KW-0812">Transmembrane</keyword>
<organism evidence="9 10">
    <name type="scientific">Corallococcus macrosporus DSM 14697</name>
    <dbReference type="NCBI Taxonomy" id="1189310"/>
    <lineage>
        <taxon>Bacteria</taxon>
        <taxon>Pseudomonadati</taxon>
        <taxon>Myxococcota</taxon>
        <taxon>Myxococcia</taxon>
        <taxon>Myxococcales</taxon>
        <taxon>Cystobacterineae</taxon>
        <taxon>Myxococcaceae</taxon>
        <taxon>Corallococcus</taxon>
    </lineage>
</organism>
<dbReference type="GO" id="GO:0005886">
    <property type="term" value="C:plasma membrane"/>
    <property type="evidence" value="ECO:0007669"/>
    <property type="project" value="UniProtKB-SubCell"/>
</dbReference>
<keyword evidence="5 7" id="KW-1133">Transmembrane helix</keyword>
<keyword evidence="10" id="KW-1185">Reference proteome</keyword>
<feature type="domain" description="YetF C-terminal" evidence="8">
    <location>
        <begin position="97"/>
        <end position="160"/>
    </location>
</feature>
<feature type="transmembrane region" description="Helical" evidence="7">
    <location>
        <begin position="70"/>
        <end position="93"/>
    </location>
</feature>
<keyword evidence="3" id="KW-1003">Cell membrane</keyword>
<gene>
    <name evidence="9" type="ORF">MYMAC_004244</name>
</gene>
<accession>A0A250JYP9</accession>
<name>A0A250JYP9_9BACT</name>
<evidence type="ECO:0000259" key="8">
    <source>
        <dbReference type="Pfam" id="PF04239"/>
    </source>
</evidence>
<evidence type="ECO:0000256" key="2">
    <source>
        <dbReference type="ARBA" id="ARBA00006448"/>
    </source>
</evidence>
<keyword evidence="6 7" id="KW-0472">Membrane</keyword>
<dbReference type="KEGG" id="mmas:MYMAC_004244"/>
<evidence type="ECO:0000256" key="5">
    <source>
        <dbReference type="ARBA" id="ARBA00022989"/>
    </source>
</evidence>
<comment type="subcellular location">
    <subcellularLocation>
        <location evidence="1">Cell membrane</location>
        <topology evidence="1">Multi-pass membrane protein</topology>
    </subcellularLocation>
</comment>
<evidence type="ECO:0000313" key="9">
    <source>
        <dbReference type="EMBL" id="ATB48617.1"/>
    </source>
</evidence>
<proteinExistence type="inferred from homology"/>
<sequence length="169" mass="19435">MKPIDWHGLWVPDLHPLEVIIRVSLVFLFVQFVLRLVGRKELSRYASFDLALLFLLTVCMRMTIVANDDSLTTGFIALATMGAWDRLFSWLAYRDHRAARLLEGRSLELIRAGRLVHANLRRSRISQKELLSQLRTHGRDDLGAVHAAFLEPSGQVTFLFRDVERAPLR</sequence>
<dbReference type="InterPro" id="IPR023090">
    <property type="entry name" value="UPF0702_alpha/beta_dom_sf"/>
</dbReference>
<dbReference type="Proteomes" id="UP000217343">
    <property type="component" value="Chromosome"/>
</dbReference>
<dbReference type="EMBL" id="CP022203">
    <property type="protein sequence ID" value="ATB48617.1"/>
    <property type="molecule type" value="Genomic_DNA"/>
</dbReference>
<reference evidence="9 10" key="1">
    <citation type="submission" date="2017-06" db="EMBL/GenBank/DDBJ databases">
        <title>Sequencing and comparative analysis of myxobacterial genomes.</title>
        <authorList>
            <person name="Rupp O."/>
            <person name="Goesmann A."/>
            <person name="Sogaard-Andersen L."/>
        </authorList>
    </citation>
    <scope>NUCLEOTIDE SEQUENCE [LARGE SCALE GENOMIC DNA]</scope>
    <source>
        <strain evidence="9 10">DSM 14697</strain>
    </source>
</reference>
<evidence type="ECO:0000313" key="10">
    <source>
        <dbReference type="Proteomes" id="UP000217343"/>
    </source>
</evidence>
<dbReference type="RefSeq" id="WP_239988934.1">
    <property type="nucleotide sequence ID" value="NZ_CP022203.1"/>
</dbReference>
<evidence type="ECO:0000256" key="6">
    <source>
        <dbReference type="ARBA" id="ARBA00023136"/>
    </source>
</evidence>